<evidence type="ECO:0000313" key="5">
    <source>
        <dbReference type="EMBL" id="ANW95849.1"/>
    </source>
</evidence>
<gene>
    <name evidence="5" type="ORF">AXE80_05945</name>
</gene>
<feature type="domain" description="HTH gntR-type" evidence="4">
    <location>
        <begin position="15"/>
        <end position="83"/>
    </location>
</feature>
<dbReference type="EMBL" id="CP014224">
    <property type="protein sequence ID" value="ANW95849.1"/>
    <property type="molecule type" value="Genomic_DNA"/>
</dbReference>
<dbReference type="KEGG" id="wfu:AXE80_05945"/>
<dbReference type="SMART" id="SM00345">
    <property type="entry name" value="HTH_GNTR"/>
    <property type="match status" value="1"/>
</dbReference>
<accession>A0A1B1Y532</accession>
<dbReference type="InterPro" id="IPR046335">
    <property type="entry name" value="LacI/GalR-like_sensor"/>
</dbReference>
<dbReference type="CDD" id="cd07377">
    <property type="entry name" value="WHTH_GntR"/>
    <property type="match status" value="1"/>
</dbReference>
<protein>
    <submittedName>
        <fullName evidence="5">Transcriptional regulator</fullName>
    </submittedName>
</protein>
<dbReference type="InterPro" id="IPR036390">
    <property type="entry name" value="WH_DNA-bd_sf"/>
</dbReference>
<dbReference type="SUPFAM" id="SSF53822">
    <property type="entry name" value="Periplasmic binding protein-like I"/>
    <property type="match status" value="1"/>
</dbReference>
<keyword evidence="1" id="KW-0805">Transcription regulation</keyword>
<proteinExistence type="predicted"/>
<keyword evidence="6" id="KW-1185">Reference proteome</keyword>
<dbReference type="Proteomes" id="UP000092967">
    <property type="component" value="Chromosome"/>
</dbReference>
<dbReference type="Pfam" id="PF13377">
    <property type="entry name" value="Peripla_BP_3"/>
    <property type="match status" value="1"/>
</dbReference>
<keyword evidence="2" id="KW-0238">DNA-binding</keyword>
<dbReference type="STRING" id="1790137.AXE80_05945"/>
<dbReference type="PANTHER" id="PTHR38445">
    <property type="entry name" value="HTH-TYPE TRANSCRIPTIONAL REPRESSOR YTRA"/>
    <property type="match status" value="1"/>
</dbReference>
<dbReference type="AlphaFoldDB" id="A0A1B1Y532"/>
<evidence type="ECO:0000256" key="2">
    <source>
        <dbReference type="ARBA" id="ARBA00023125"/>
    </source>
</evidence>
<dbReference type="PANTHER" id="PTHR38445:SF10">
    <property type="entry name" value="GNTR-FAMILY TRANSCRIPTIONAL REGULATOR"/>
    <property type="match status" value="1"/>
</dbReference>
<dbReference type="Gene3D" id="3.40.50.2300">
    <property type="match status" value="2"/>
</dbReference>
<keyword evidence="3" id="KW-0804">Transcription</keyword>
<dbReference type="SUPFAM" id="SSF46785">
    <property type="entry name" value="Winged helix' DNA-binding domain"/>
    <property type="match status" value="1"/>
</dbReference>
<evidence type="ECO:0000259" key="4">
    <source>
        <dbReference type="PROSITE" id="PS50949"/>
    </source>
</evidence>
<sequence>MEILNYIDVNKNSRVPMYLQIVNSIVNNISNGNIGLNKKLPSINTVSEDFYLSRDTVERAYNILKKQNIIKSIPRRGNYVVKTELTKLNILFLINKLSSYKMRIYNAFVDQIGDDSKVDLKIYNCDELNFVNVLKSAKESYDYFVIMPHFKTENLEYTGFTDAAFEEINSIPKDKLMILDNTMPPVDEDVTAVYQEYDQDIYDALNKGVNKILKYKKIVLIYPDKSAYPYPIKILKGFKKFCLEKDISFEIVNEVCDGFEFKKGELFITIEEADLVNLINQIRENKLVLGEDVGVISYNDTPLKSLLGITVMSIDFKAMGTTAAKMILNKDKGKVKVPFNFIDRMSI</sequence>
<dbReference type="Gene3D" id="1.10.10.10">
    <property type="entry name" value="Winged helix-like DNA-binding domain superfamily/Winged helix DNA-binding domain"/>
    <property type="match status" value="1"/>
</dbReference>
<evidence type="ECO:0000256" key="3">
    <source>
        <dbReference type="ARBA" id="ARBA00023163"/>
    </source>
</evidence>
<dbReference type="InterPro" id="IPR000524">
    <property type="entry name" value="Tscrpt_reg_HTH_GntR"/>
</dbReference>
<name>A0A1B1Y532_9FLAO</name>
<dbReference type="Pfam" id="PF00392">
    <property type="entry name" value="GntR"/>
    <property type="match status" value="1"/>
</dbReference>
<dbReference type="GO" id="GO:0003677">
    <property type="term" value="F:DNA binding"/>
    <property type="evidence" value="ECO:0007669"/>
    <property type="project" value="UniProtKB-KW"/>
</dbReference>
<dbReference type="OrthoDB" id="742238at2"/>
<reference evidence="5 6" key="1">
    <citation type="submission" date="2016-02" db="EMBL/GenBank/DDBJ databases">
        <authorList>
            <person name="Wen L."/>
            <person name="He K."/>
            <person name="Yang H."/>
        </authorList>
    </citation>
    <scope>NUCLEOTIDE SEQUENCE [LARGE SCALE GENOMIC DNA]</scope>
    <source>
        <strain evidence="5 6">CZ1127</strain>
    </source>
</reference>
<evidence type="ECO:0000256" key="1">
    <source>
        <dbReference type="ARBA" id="ARBA00023015"/>
    </source>
</evidence>
<dbReference type="PROSITE" id="PS50949">
    <property type="entry name" value="HTH_GNTR"/>
    <property type="match status" value="1"/>
</dbReference>
<dbReference type="InterPro" id="IPR028082">
    <property type="entry name" value="Peripla_BP_I"/>
</dbReference>
<dbReference type="InterPro" id="IPR036388">
    <property type="entry name" value="WH-like_DNA-bd_sf"/>
</dbReference>
<dbReference type="RefSeq" id="WP_068825373.1">
    <property type="nucleotide sequence ID" value="NZ_CP014224.1"/>
</dbReference>
<dbReference type="GO" id="GO:0003700">
    <property type="term" value="F:DNA-binding transcription factor activity"/>
    <property type="evidence" value="ECO:0007669"/>
    <property type="project" value="InterPro"/>
</dbReference>
<organism evidence="5 6">
    <name type="scientific">Wenyingzhuangia fucanilytica</name>
    <dbReference type="NCBI Taxonomy" id="1790137"/>
    <lineage>
        <taxon>Bacteria</taxon>
        <taxon>Pseudomonadati</taxon>
        <taxon>Bacteroidota</taxon>
        <taxon>Flavobacteriia</taxon>
        <taxon>Flavobacteriales</taxon>
        <taxon>Flavobacteriaceae</taxon>
        <taxon>Wenyingzhuangia</taxon>
    </lineage>
</organism>
<evidence type="ECO:0000313" key="6">
    <source>
        <dbReference type="Proteomes" id="UP000092967"/>
    </source>
</evidence>